<dbReference type="PROSITE" id="PS50103">
    <property type="entry name" value="ZF_C3H1"/>
    <property type="match status" value="3"/>
</dbReference>
<dbReference type="UniPathway" id="UPA00143"/>
<feature type="region of interest" description="Disordered" evidence="11">
    <location>
        <begin position="1"/>
        <end position="25"/>
    </location>
</feature>
<dbReference type="InterPro" id="IPR045072">
    <property type="entry name" value="MKRN-like"/>
</dbReference>
<feature type="zinc finger region" description="C3H1-type" evidence="10">
    <location>
        <begin position="414"/>
        <end position="442"/>
    </location>
</feature>
<dbReference type="InterPro" id="IPR000571">
    <property type="entry name" value="Znf_CCCH"/>
</dbReference>
<evidence type="ECO:0000256" key="1">
    <source>
        <dbReference type="ARBA" id="ARBA00000900"/>
    </source>
</evidence>
<dbReference type="PROSITE" id="PS00518">
    <property type="entry name" value="ZF_RING_1"/>
    <property type="match status" value="1"/>
</dbReference>
<dbReference type="InterPro" id="IPR013083">
    <property type="entry name" value="Znf_RING/FYVE/PHD"/>
</dbReference>
<dbReference type="InterPro" id="IPR001841">
    <property type="entry name" value="Znf_RING"/>
</dbReference>
<dbReference type="PANTHER" id="PTHR11224:SF38">
    <property type="entry name" value="E3 UBIQUITIN-PROTEIN LIGASE MAKORIN-3-RELATED"/>
    <property type="match status" value="1"/>
</dbReference>
<feature type="region of interest" description="Disordered" evidence="11">
    <location>
        <begin position="40"/>
        <end position="111"/>
    </location>
</feature>
<evidence type="ECO:0000313" key="14">
    <source>
        <dbReference type="EMBL" id="OWK08983.1"/>
    </source>
</evidence>
<dbReference type="OrthoDB" id="411372at2759"/>
<dbReference type="Gene3D" id="3.30.40.10">
    <property type="entry name" value="Zinc/RING finger domain, C3HC4 (zinc finger)"/>
    <property type="match status" value="1"/>
</dbReference>
<evidence type="ECO:0000256" key="10">
    <source>
        <dbReference type="PROSITE-ProRule" id="PRU00723"/>
    </source>
</evidence>
<evidence type="ECO:0000256" key="11">
    <source>
        <dbReference type="SAM" id="MobiDB-lite"/>
    </source>
</evidence>
<evidence type="ECO:0000256" key="4">
    <source>
        <dbReference type="ARBA" id="ARBA00022679"/>
    </source>
</evidence>
<evidence type="ECO:0000313" key="15">
    <source>
        <dbReference type="Proteomes" id="UP000242450"/>
    </source>
</evidence>
<sequence length="523" mass="56964">MHSSTGRVPELAGGLRASSLKGRHTGEVPVPFWGVKAAMEEPAAPKEPHEAAGASRGTEAAGEGTPRPTLPVRPVSRWSSAPGPTPFRPSRLRPAQASWGGAGPSWLQSRSTGSWTKQVVCRYYLHGLCKEGENCRYSHDLSGRQVAGEGPGSQPQASADSGPSTAAHMEPLPQQVAEAPPAASSRSLPVIGSAAERGLFEAKTDNAGLEAAGGAGVEGWENAVEFVPGQPYRGRMVPSVSEAPLQSSVTESGQIVLGMGRQLCRDAIAGQCFRGQDCVYLHGDICDMCGLPVLHPLDGAQRADHVKACIEAHEKNMELSFAVQRSADKVCGICMEVVYEKANRNDCRFGILSSCNHTYCLKCIRRWRSARQFGSRVIKSCPQCRVMSTFVIPSEYWVEEEEEKQKLIQQYLEALSHKTCRYFARGRVCPFGENCFYKHVYPEGQGEEPQRQGAEASGTCHWEPLEPLQVGEGNMPFKSSRKELVMLWLANLLCKCFHQELMCSPSQRSGGTCFIVSWKNIAP</sequence>
<dbReference type="InterPro" id="IPR036855">
    <property type="entry name" value="Znf_CCCH_sf"/>
</dbReference>
<keyword evidence="9 10" id="KW-0862">Zinc</keyword>
<proteinExistence type="predicted"/>
<dbReference type="PANTHER" id="PTHR11224">
    <property type="entry name" value="MAKORIN-RELATED"/>
    <property type="match status" value="1"/>
</dbReference>
<dbReference type="SMART" id="SM00356">
    <property type="entry name" value="ZnF_C3H1"/>
    <property type="match status" value="3"/>
</dbReference>
<gene>
    <name evidence="14" type="ORF">Celaphus_00015127</name>
</gene>
<accession>A0A212CSM6</accession>
<feature type="domain" description="RING-type" evidence="12">
    <location>
        <begin position="331"/>
        <end position="385"/>
    </location>
</feature>
<evidence type="ECO:0000256" key="5">
    <source>
        <dbReference type="ARBA" id="ARBA00022723"/>
    </source>
</evidence>
<dbReference type="GO" id="GO:0061630">
    <property type="term" value="F:ubiquitin protein ligase activity"/>
    <property type="evidence" value="ECO:0007669"/>
    <property type="project" value="UniProtKB-EC"/>
</dbReference>
<keyword evidence="8" id="KW-0833">Ubl conjugation pathway</keyword>
<dbReference type="SUPFAM" id="SSF57850">
    <property type="entry name" value="RING/U-box"/>
    <property type="match status" value="1"/>
</dbReference>
<reference evidence="14 15" key="1">
    <citation type="journal article" date="2018" name="Mol. Genet. Genomics">
        <title>The red deer Cervus elaphus genome CerEla1.0: sequencing, annotating, genes, and chromosomes.</title>
        <authorList>
            <person name="Bana N.A."/>
            <person name="Nyiri A."/>
            <person name="Nagy J."/>
            <person name="Frank K."/>
            <person name="Nagy T."/>
            <person name="Steger V."/>
            <person name="Schiller M."/>
            <person name="Lakatos P."/>
            <person name="Sugar L."/>
            <person name="Horn P."/>
            <person name="Barta E."/>
            <person name="Orosz L."/>
        </authorList>
    </citation>
    <scope>NUCLEOTIDE SEQUENCE [LARGE SCALE GENOMIC DNA]</scope>
    <source>
        <strain evidence="14">Hungarian</strain>
    </source>
</reference>
<comment type="caution">
    <text evidence="14">The sequence shown here is derived from an EMBL/GenBank/DDBJ whole genome shotgun (WGS) entry which is preliminary data.</text>
</comment>
<evidence type="ECO:0000256" key="7">
    <source>
        <dbReference type="ARBA" id="ARBA00022771"/>
    </source>
</evidence>
<feature type="zinc finger region" description="C3H1-type" evidence="10">
    <location>
        <begin position="115"/>
        <end position="142"/>
    </location>
</feature>
<feature type="domain" description="C3H1-type" evidence="13">
    <location>
        <begin position="258"/>
        <end position="285"/>
    </location>
</feature>
<dbReference type="Proteomes" id="UP000242450">
    <property type="component" value="Chromosome 13"/>
</dbReference>
<keyword evidence="5 10" id="KW-0479">Metal-binding</keyword>
<dbReference type="PROSITE" id="PS50089">
    <property type="entry name" value="ZF_RING_2"/>
    <property type="match status" value="1"/>
</dbReference>
<dbReference type="AlphaFoldDB" id="A0A212CSM6"/>
<protein>
    <recommendedName>
        <fullName evidence="3">RING-type E3 ubiquitin transferase</fullName>
        <ecNumber evidence="3">2.3.2.27</ecNumber>
    </recommendedName>
</protein>
<feature type="region of interest" description="Disordered" evidence="11">
    <location>
        <begin position="145"/>
        <end position="168"/>
    </location>
</feature>
<dbReference type="EC" id="2.3.2.27" evidence="3"/>
<keyword evidence="6" id="KW-0677">Repeat</keyword>
<dbReference type="Pfam" id="PF00097">
    <property type="entry name" value="zf-C3HC4"/>
    <property type="match status" value="1"/>
</dbReference>
<dbReference type="GO" id="GO:0008270">
    <property type="term" value="F:zinc ion binding"/>
    <property type="evidence" value="ECO:0007669"/>
    <property type="project" value="UniProtKB-KW"/>
</dbReference>
<dbReference type="InterPro" id="IPR018957">
    <property type="entry name" value="Znf_C3HC4_RING-type"/>
</dbReference>
<feature type="domain" description="C3H1-type" evidence="13">
    <location>
        <begin position="414"/>
        <end position="442"/>
    </location>
</feature>
<dbReference type="Pfam" id="PF15815">
    <property type="entry name" value="MKRN1_C"/>
    <property type="match status" value="1"/>
</dbReference>
<dbReference type="GO" id="GO:0000209">
    <property type="term" value="P:protein polyubiquitination"/>
    <property type="evidence" value="ECO:0007669"/>
    <property type="project" value="InterPro"/>
</dbReference>
<dbReference type="Pfam" id="PF14608">
    <property type="entry name" value="zf-CCCH_2"/>
    <property type="match status" value="2"/>
</dbReference>
<keyword evidence="15" id="KW-1185">Reference proteome</keyword>
<evidence type="ECO:0000256" key="3">
    <source>
        <dbReference type="ARBA" id="ARBA00012483"/>
    </source>
</evidence>
<evidence type="ECO:0000256" key="9">
    <source>
        <dbReference type="ARBA" id="ARBA00022833"/>
    </source>
</evidence>
<comment type="pathway">
    <text evidence="2">Protein modification; protein ubiquitination.</text>
</comment>
<evidence type="ECO:0000259" key="13">
    <source>
        <dbReference type="PROSITE" id="PS50103"/>
    </source>
</evidence>
<organism evidence="14 15">
    <name type="scientific">Cervus elaphus hippelaphus</name>
    <name type="common">European red deer</name>
    <dbReference type="NCBI Taxonomy" id="46360"/>
    <lineage>
        <taxon>Eukaryota</taxon>
        <taxon>Metazoa</taxon>
        <taxon>Chordata</taxon>
        <taxon>Craniata</taxon>
        <taxon>Vertebrata</taxon>
        <taxon>Euteleostomi</taxon>
        <taxon>Mammalia</taxon>
        <taxon>Eutheria</taxon>
        <taxon>Laurasiatheria</taxon>
        <taxon>Artiodactyla</taxon>
        <taxon>Ruminantia</taxon>
        <taxon>Pecora</taxon>
        <taxon>Cervidae</taxon>
        <taxon>Cervinae</taxon>
        <taxon>Cervus</taxon>
    </lineage>
</organism>
<dbReference type="SUPFAM" id="SSF90229">
    <property type="entry name" value="CCCH zinc finger"/>
    <property type="match status" value="2"/>
</dbReference>
<evidence type="ECO:0000259" key="12">
    <source>
        <dbReference type="PROSITE" id="PS50089"/>
    </source>
</evidence>
<dbReference type="Pfam" id="PF18044">
    <property type="entry name" value="zf-CCCH_4"/>
    <property type="match status" value="1"/>
</dbReference>
<feature type="domain" description="C3H1-type" evidence="13">
    <location>
        <begin position="115"/>
        <end position="142"/>
    </location>
</feature>
<evidence type="ECO:0000256" key="2">
    <source>
        <dbReference type="ARBA" id="ARBA00004906"/>
    </source>
</evidence>
<name>A0A212CSM6_CEREH</name>
<dbReference type="FunFam" id="3.30.40.10:FF:000117">
    <property type="entry name" value="Probable E3 ubiquitin-protein ligase makorin-1"/>
    <property type="match status" value="1"/>
</dbReference>
<dbReference type="InterPro" id="IPR041367">
    <property type="entry name" value="Znf-CCCH_4"/>
</dbReference>
<keyword evidence="7 10" id="KW-0863">Zinc-finger</keyword>
<dbReference type="InterPro" id="IPR031644">
    <property type="entry name" value="MKRN1_C"/>
</dbReference>
<comment type="catalytic activity">
    <reaction evidence="1">
        <text>S-ubiquitinyl-[E2 ubiquitin-conjugating enzyme]-L-cysteine + [acceptor protein]-L-lysine = [E2 ubiquitin-conjugating enzyme]-L-cysteine + N(6)-ubiquitinyl-[acceptor protein]-L-lysine.</text>
        <dbReference type="EC" id="2.3.2.27"/>
    </reaction>
</comment>
<dbReference type="SMART" id="SM00184">
    <property type="entry name" value="RING"/>
    <property type="match status" value="1"/>
</dbReference>
<dbReference type="EMBL" id="MKHE01000013">
    <property type="protein sequence ID" value="OWK08983.1"/>
    <property type="molecule type" value="Genomic_DNA"/>
</dbReference>
<evidence type="ECO:0000256" key="6">
    <source>
        <dbReference type="ARBA" id="ARBA00022737"/>
    </source>
</evidence>
<feature type="zinc finger region" description="C3H1-type" evidence="10">
    <location>
        <begin position="258"/>
        <end position="285"/>
    </location>
</feature>
<feature type="compositionally biased region" description="Polar residues" evidence="11">
    <location>
        <begin position="153"/>
        <end position="164"/>
    </location>
</feature>
<dbReference type="Gene3D" id="4.10.1000.10">
    <property type="entry name" value="Zinc finger, CCCH-type"/>
    <property type="match status" value="1"/>
</dbReference>
<keyword evidence="4" id="KW-0808">Transferase</keyword>
<dbReference type="InterPro" id="IPR017907">
    <property type="entry name" value="Znf_RING_CS"/>
</dbReference>
<evidence type="ECO:0000256" key="8">
    <source>
        <dbReference type="ARBA" id="ARBA00022786"/>
    </source>
</evidence>